<dbReference type="PANTHER" id="PTHR42927">
    <property type="entry name" value="HELICASE SUPERFAMILY 1 AND 2 DOMAIN-CONTAINING PROTEIN"/>
    <property type="match status" value="1"/>
</dbReference>
<dbReference type="PANTHER" id="PTHR42927:SF1">
    <property type="entry name" value="HELICASE SUPERFAMILY 1 AND 2 DOMAIN-CONTAINING PROTEIN"/>
    <property type="match status" value="1"/>
</dbReference>
<dbReference type="GO" id="GO:0009035">
    <property type="term" value="F:type I site-specific deoxyribonuclease activity"/>
    <property type="evidence" value="ECO:0007669"/>
    <property type="project" value="UniProtKB-EC"/>
</dbReference>
<dbReference type="Pfam" id="PF04313">
    <property type="entry name" value="HSDR_N"/>
    <property type="match status" value="1"/>
</dbReference>
<dbReference type="GO" id="GO:0009307">
    <property type="term" value="P:DNA restriction-modification system"/>
    <property type="evidence" value="ECO:0007669"/>
    <property type="project" value="UniProtKB-KW"/>
</dbReference>
<dbReference type="SUPFAM" id="SSF52540">
    <property type="entry name" value="P-loop containing nucleoside triphosphate hydrolases"/>
    <property type="match status" value="1"/>
</dbReference>
<comment type="caution">
    <text evidence="2">The sequence shown here is derived from an EMBL/GenBank/DDBJ whole genome shotgun (WGS) entry which is preliminary data.</text>
</comment>
<dbReference type="RefSeq" id="WP_036332759.1">
    <property type="nucleotide sequence ID" value="NZ_JPMX01000003.1"/>
</dbReference>
<dbReference type="STRING" id="1522368.IN07_01350"/>
<feature type="domain" description="Helicase ATP-binding" evidence="1">
    <location>
        <begin position="281"/>
        <end position="524"/>
    </location>
</feature>
<name>A0A098YDR9_9ACTN</name>
<dbReference type="AlphaFoldDB" id="A0A098YDR9"/>
<dbReference type="OrthoDB" id="9758243at2"/>
<protein>
    <recommendedName>
        <fullName evidence="1">Helicase ATP-binding domain-containing protein</fullName>
    </recommendedName>
</protein>
<dbReference type="InterPro" id="IPR014001">
    <property type="entry name" value="Helicase_ATP-bd"/>
</dbReference>
<dbReference type="InterPro" id="IPR007409">
    <property type="entry name" value="Restrct_endonuc_type1_HsdR_N"/>
</dbReference>
<dbReference type="Pfam" id="PF22679">
    <property type="entry name" value="T1R_D3-like"/>
    <property type="match status" value="1"/>
</dbReference>
<dbReference type="GO" id="GO:0003677">
    <property type="term" value="F:DNA binding"/>
    <property type="evidence" value="ECO:0007669"/>
    <property type="project" value="UniProtKB-KW"/>
</dbReference>
<dbReference type="InterPro" id="IPR055180">
    <property type="entry name" value="HsdR_RecA-like_helicase_dom_2"/>
</dbReference>
<evidence type="ECO:0000313" key="2">
    <source>
        <dbReference type="EMBL" id="KGH48634.1"/>
    </source>
</evidence>
<sequence length="1024" mass="112642">MSAGVHTERRFEDAVEDHLLKVGWGRGDVGNYDRKLALDTAELFVFIGATQVKTWNAVVARYGGDPNLAQREFARLVADELDHRGTVDVLRRGVKVKGQTIWLAFFAPAHALTEATTTAYAANRLTVTRQLPYSPDHHNTLDVTLFVNGVPTATAELKNPLTGQDVEDAKEQYRRDRDPHDRLLSRRAVAHFAVDPDLVFLTTRLAGPKTRFLPFNQGSGGPALPGGAGNPQPADGYATAYLWERVWARAAWMDLLARFVHAAPAKGGAKRAAKAKPSQREIIFPRYHQWDAVLALIAHAREHGAGHNYLVEHSAGSGKSNTIAWLAHRLMSLHTADNRKVFSKVIVITDRVVLDKQLQDTIFQFDHTPGVVARIDKRSSQLAEALAGGTAQIIITTLQKFPFVLDQVAGLTDANYAILVDEAHSSQTGETAKALKAVLGAGAVGAADDELSDVVLSAAEAFDAALEKANDPQEALVASLSARGRQANLSYFAFTATPKGKTLELFGTRVDGPGGAQLRPFHLYSMRQAIEEGFILDVLRNYMTYKTYWKLANAAVDDPEVDKGKAAAALARFVSLHPTNLAQKAEIIVEHFRRHTAAKIGGKAKAMVVTRSRLHAVRYKQAIDAYLARKGYADLHALVAFSGKVIDAETVGADVVYTEAGMNGFSERELPERLDSDDYQVLVVAEKYQTGYDQPLLHTMYVDRKLDGVKAVQTLSRLNRTAPGKVDTFVLDFVNTAEDIGEQFKPFYETTIAEPTDDHLLYAYADEIDGYAVIAEADADAFVAALTGTGTGTGTGTHASLYAHLGPAVARFKELSVDDQDEFRRLLTGYTRAYAFLAQVLSYGDPDLERLYLYARYLLLRLPGRPEPTVDLGDDVRLSHLRIEATGLHDVSLGGGSGDQMLPGFTGEGTGRQHEAEKARLSKIIDTLNERFGTNLTQADQLYFDQLEQALTEDSELAAQAQANTEENFSYGFEKTFEGAIIDRQTANEDLFRRLMDDQDFNGLIKNYLRRRVYRRLTGEAETA</sequence>
<dbReference type="Gene3D" id="3.40.50.300">
    <property type="entry name" value="P-loop containing nucleotide triphosphate hydrolases"/>
    <property type="match status" value="3"/>
</dbReference>
<dbReference type="SMART" id="SM00487">
    <property type="entry name" value="DEXDc"/>
    <property type="match status" value="1"/>
</dbReference>
<gene>
    <name evidence="2" type="ORF">IN07_01350</name>
</gene>
<evidence type="ECO:0000313" key="3">
    <source>
        <dbReference type="Proteomes" id="UP000029713"/>
    </source>
</evidence>
<dbReference type="Pfam" id="PF18766">
    <property type="entry name" value="SWI2_SNF2"/>
    <property type="match status" value="1"/>
</dbReference>
<proteinExistence type="predicted"/>
<dbReference type="GO" id="GO:0005524">
    <property type="term" value="F:ATP binding"/>
    <property type="evidence" value="ECO:0007669"/>
    <property type="project" value="UniProtKB-KW"/>
</dbReference>
<dbReference type="InterPro" id="IPR027417">
    <property type="entry name" value="P-loop_NTPase"/>
</dbReference>
<dbReference type="Gene3D" id="3.90.1570.50">
    <property type="match status" value="1"/>
</dbReference>
<evidence type="ECO:0000259" key="1">
    <source>
        <dbReference type="SMART" id="SM00487"/>
    </source>
</evidence>
<dbReference type="EMBL" id="JPMX01000003">
    <property type="protein sequence ID" value="KGH48634.1"/>
    <property type="molecule type" value="Genomic_DNA"/>
</dbReference>
<dbReference type="Proteomes" id="UP000029713">
    <property type="component" value="Unassembled WGS sequence"/>
</dbReference>
<dbReference type="InterPro" id="IPR040980">
    <property type="entry name" value="SWI2_SNF2"/>
</dbReference>
<keyword evidence="3" id="KW-1185">Reference proteome</keyword>
<reference evidence="2 3" key="1">
    <citation type="submission" date="2014-07" db="EMBL/GenBank/DDBJ databases">
        <title>Biosystematic studies on Modestobacter strains isolated from extreme hyper-arid desert soil and from historic building.</title>
        <authorList>
            <person name="Bukarasam K."/>
            <person name="Bull A."/>
            <person name="Girard G."/>
            <person name="van Wezel G."/>
            <person name="Goodfellow M."/>
        </authorList>
    </citation>
    <scope>NUCLEOTIDE SEQUENCE [LARGE SCALE GENOMIC DNA]</scope>
    <source>
        <strain evidence="2 3">KNN45-2b</strain>
    </source>
</reference>
<organism evidence="2 3">
    <name type="scientific">Modestobacter caceresii</name>
    <dbReference type="NCBI Taxonomy" id="1522368"/>
    <lineage>
        <taxon>Bacteria</taxon>
        <taxon>Bacillati</taxon>
        <taxon>Actinomycetota</taxon>
        <taxon>Actinomycetes</taxon>
        <taxon>Geodermatophilales</taxon>
        <taxon>Geodermatophilaceae</taxon>
        <taxon>Modestobacter</taxon>
    </lineage>
</organism>
<accession>A0A098YDR9</accession>